<sequence length="371" mass="41349">MVYLDFAASTPLLPSVETELFRSFQEDYSNPSSAHQYGRITAEKIEYAREVVANSIGAYKSEIIFTSGASESNNLAIKGYVLANKNKGKHIITSSIEHKCILAICNFLAKEHDYEITYIAPEANGIIKAQNVIDAMRQDTALVSIMHVNNELGSIQPIKEIGNACVERDIRLHVDAAQSYKKLPIDVDELNIDFLSLSAHKIYGPKGIGALYIRDLRETRIQPVIHGAGQEFGLRGGTLATPLILGFSAAIEDKTIENSFNQIQKINEFIRTETNNMKGLINSPEIDYIPHIINIRFPDFDANQFITNSQILCSQGSACSSLNIEPSYVLTSIGLNYIESMNSLRLSIGFDTDFVKVKVFFNELNKFLNRL</sequence>
<dbReference type="PANTHER" id="PTHR11601:SF34">
    <property type="entry name" value="CYSTEINE DESULFURASE"/>
    <property type="match status" value="1"/>
</dbReference>
<dbReference type="InterPro" id="IPR000192">
    <property type="entry name" value="Aminotrans_V_dom"/>
</dbReference>
<dbReference type="Gene3D" id="3.40.640.10">
    <property type="entry name" value="Type I PLP-dependent aspartate aminotransferase-like (Major domain)"/>
    <property type="match status" value="1"/>
</dbReference>
<dbReference type="AlphaFoldDB" id="A0AAP9GSR5"/>
<proteinExistence type="inferred from homology"/>
<protein>
    <recommendedName>
        <fullName evidence="4">cysteine desulfurase</fullName>
        <ecNumber evidence="4">2.8.1.7</ecNumber>
    </recommendedName>
    <alternativeName>
        <fullName evidence="11">Nitrogenase metalloclusters biosynthesis protein NifS</fullName>
    </alternativeName>
</protein>
<dbReference type="EC" id="2.8.1.7" evidence="4"/>
<dbReference type="GO" id="GO:0051536">
    <property type="term" value="F:iron-sulfur cluster binding"/>
    <property type="evidence" value="ECO:0007669"/>
    <property type="project" value="UniProtKB-KW"/>
</dbReference>
<comment type="cofactor">
    <cofactor evidence="1 13">
        <name>pyridoxal 5'-phosphate</name>
        <dbReference type="ChEBI" id="CHEBI:597326"/>
    </cofactor>
</comment>
<dbReference type="FunFam" id="3.40.640.10:FF:000084">
    <property type="entry name" value="IscS-like cysteine desulfurase"/>
    <property type="match status" value="1"/>
</dbReference>
<gene>
    <name evidence="15" type="ORF">GJD93_02150</name>
</gene>
<evidence type="ECO:0000256" key="13">
    <source>
        <dbReference type="RuleBase" id="RU004504"/>
    </source>
</evidence>
<dbReference type="SUPFAM" id="SSF53383">
    <property type="entry name" value="PLP-dependent transferases"/>
    <property type="match status" value="1"/>
</dbReference>
<keyword evidence="8" id="KW-0408">Iron</keyword>
<keyword evidence="9" id="KW-0411">Iron-sulfur</keyword>
<dbReference type="GO" id="GO:0031071">
    <property type="term" value="F:cysteine desulfurase activity"/>
    <property type="evidence" value="ECO:0007669"/>
    <property type="project" value="UniProtKB-EC"/>
</dbReference>
<accession>A0AAP9GSR5</accession>
<dbReference type="PANTHER" id="PTHR11601">
    <property type="entry name" value="CYSTEINE DESULFURYLASE FAMILY MEMBER"/>
    <property type="match status" value="1"/>
</dbReference>
<dbReference type="PIRSF" id="PIRSF005572">
    <property type="entry name" value="NifS"/>
    <property type="match status" value="1"/>
</dbReference>
<dbReference type="InterPro" id="IPR016454">
    <property type="entry name" value="Cysteine_dSase"/>
</dbReference>
<dbReference type="InterPro" id="IPR015421">
    <property type="entry name" value="PyrdxlP-dep_Trfase_major"/>
</dbReference>
<evidence type="ECO:0000256" key="2">
    <source>
        <dbReference type="ARBA" id="ARBA00003120"/>
    </source>
</evidence>
<evidence type="ECO:0000256" key="11">
    <source>
        <dbReference type="ARBA" id="ARBA00031911"/>
    </source>
</evidence>
<comment type="similarity">
    <text evidence="3">Belongs to the class-V pyridoxal-phosphate-dependent aminotransferase family. NifS/IscS subfamily.</text>
</comment>
<dbReference type="PROSITE" id="PS00595">
    <property type="entry name" value="AA_TRANSFER_CLASS_5"/>
    <property type="match status" value="1"/>
</dbReference>
<evidence type="ECO:0000256" key="5">
    <source>
        <dbReference type="ARBA" id="ARBA00022679"/>
    </source>
</evidence>
<dbReference type="Gene3D" id="3.90.1150.10">
    <property type="entry name" value="Aspartate Aminotransferase, domain 1"/>
    <property type="match status" value="1"/>
</dbReference>
<evidence type="ECO:0000313" key="15">
    <source>
        <dbReference type="EMBL" id="QGM26571.1"/>
    </source>
</evidence>
<comment type="function">
    <text evidence="2">Catalyzes the removal of elemental sulfur atoms from cysteine to produce alanine. Seems to participate in the biosynthesis of the nitrogenase metalloclusters by providing the inorganic sulfur required for the Fe-S core formation.</text>
</comment>
<evidence type="ECO:0000313" key="16">
    <source>
        <dbReference type="Proteomes" id="UP000405075"/>
    </source>
</evidence>
<dbReference type="InterPro" id="IPR015422">
    <property type="entry name" value="PyrdxlP-dep_Trfase_small"/>
</dbReference>
<dbReference type="InterPro" id="IPR015424">
    <property type="entry name" value="PyrdxlP-dep_Trfase"/>
</dbReference>
<comment type="catalytic activity">
    <reaction evidence="12">
        <text>(sulfur carrier)-H + L-cysteine = (sulfur carrier)-SH + L-alanine</text>
        <dbReference type="Rhea" id="RHEA:43892"/>
        <dbReference type="Rhea" id="RHEA-COMP:14737"/>
        <dbReference type="Rhea" id="RHEA-COMP:14739"/>
        <dbReference type="ChEBI" id="CHEBI:29917"/>
        <dbReference type="ChEBI" id="CHEBI:35235"/>
        <dbReference type="ChEBI" id="CHEBI:57972"/>
        <dbReference type="ChEBI" id="CHEBI:64428"/>
        <dbReference type="EC" id="2.8.1.7"/>
    </reaction>
</comment>
<evidence type="ECO:0000256" key="6">
    <source>
        <dbReference type="ARBA" id="ARBA00022723"/>
    </source>
</evidence>
<keyword evidence="7" id="KW-0663">Pyridoxal phosphate</keyword>
<keyword evidence="5" id="KW-0808">Transferase</keyword>
<evidence type="ECO:0000256" key="12">
    <source>
        <dbReference type="ARBA" id="ARBA00050776"/>
    </source>
</evidence>
<keyword evidence="10" id="KW-0535">Nitrogen fixation</keyword>
<evidence type="ECO:0000256" key="9">
    <source>
        <dbReference type="ARBA" id="ARBA00023014"/>
    </source>
</evidence>
<reference evidence="16" key="1">
    <citation type="submission" date="2019-11" db="EMBL/GenBank/DDBJ databases">
        <title>Escherichia coli 1916D6.</title>
        <authorList>
            <person name="Yao H."/>
            <person name="Du X."/>
            <person name="Yu R."/>
            <person name="Li A."/>
        </authorList>
    </citation>
    <scope>NUCLEOTIDE SEQUENCE [LARGE SCALE GENOMIC DNA]</scope>
    <source>
        <strain evidence="16">19110F47</strain>
    </source>
</reference>
<dbReference type="RefSeq" id="WP_154320225.1">
    <property type="nucleotide sequence ID" value="NZ_CP046045.1"/>
</dbReference>
<dbReference type="GO" id="GO:0008483">
    <property type="term" value="F:transaminase activity"/>
    <property type="evidence" value="ECO:0007669"/>
    <property type="project" value="UniProtKB-KW"/>
</dbReference>
<dbReference type="InterPro" id="IPR020578">
    <property type="entry name" value="Aminotrans_V_PyrdxlP_BS"/>
</dbReference>
<dbReference type="GO" id="GO:0046872">
    <property type="term" value="F:metal ion binding"/>
    <property type="evidence" value="ECO:0007669"/>
    <property type="project" value="UniProtKB-KW"/>
</dbReference>
<name>A0AAP9GSR5_9GAMM</name>
<evidence type="ECO:0000256" key="4">
    <source>
        <dbReference type="ARBA" id="ARBA00012239"/>
    </source>
</evidence>
<evidence type="ECO:0000259" key="14">
    <source>
        <dbReference type="Pfam" id="PF00266"/>
    </source>
</evidence>
<evidence type="ECO:0000256" key="1">
    <source>
        <dbReference type="ARBA" id="ARBA00001933"/>
    </source>
</evidence>
<organism evidence="15 16">
    <name type="scientific">Acinetobacter towneri</name>
    <dbReference type="NCBI Taxonomy" id="202956"/>
    <lineage>
        <taxon>Bacteria</taxon>
        <taxon>Pseudomonadati</taxon>
        <taxon>Pseudomonadota</taxon>
        <taxon>Gammaproteobacteria</taxon>
        <taxon>Moraxellales</taxon>
        <taxon>Moraxellaceae</taxon>
        <taxon>Acinetobacter</taxon>
    </lineage>
</organism>
<evidence type="ECO:0000256" key="10">
    <source>
        <dbReference type="ARBA" id="ARBA00023231"/>
    </source>
</evidence>
<keyword evidence="15" id="KW-0032">Aminotransferase</keyword>
<dbReference type="Pfam" id="PF00266">
    <property type="entry name" value="Aminotran_5"/>
    <property type="match status" value="1"/>
</dbReference>
<keyword evidence="6" id="KW-0479">Metal-binding</keyword>
<dbReference type="Gene3D" id="1.10.260.50">
    <property type="match status" value="1"/>
</dbReference>
<feature type="domain" description="Aminotransferase class V" evidence="14">
    <location>
        <begin position="2"/>
        <end position="358"/>
    </location>
</feature>
<evidence type="ECO:0000256" key="7">
    <source>
        <dbReference type="ARBA" id="ARBA00022898"/>
    </source>
</evidence>
<evidence type="ECO:0000256" key="8">
    <source>
        <dbReference type="ARBA" id="ARBA00023004"/>
    </source>
</evidence>
<dbReference type="Proteomes" id="UP000405075">
    <property type="component" value="Chromosome"/>
</dbReference>
<evidence type="ECO:0000256" key="3">
    <source>
        <dbReference type="ARBA" id="ARBA00006490"/>
    </source>
</evidence>
<dbReference type="EMBL" id="CP046045">
    <property type="protein sequence ID" value="QGM26571.1"/>
    <property type="molecule type" value="Genomic_DNA"/>
</dbReference>